<dbReference type="EMBL" id="CM034410">
    <property type="protein sequence ID" value="KAJ0171315.1"/>
    <property type="molecule type" value="Genomic_DNA"/>
</dbReference>
<gene>
    <name evidence="1" type="ORF">K1T71_012865</name>
</gene>
<proteinExistence type="predicted"/>
<dbReference type="Proteomes" id="UP000824533">
    <property type="component" value="Linkage Group LG24"/>
</dbReference>
<evidence type="ECO:0000313" key="1">
    <source>
        <dbReference type="EMBL" id="KAJ0171315.1"/>
    </source>
</evidence>
<name>A0ACC1CIB0_9NEOP</name>
<comment type="caution">
    <text evidence="1">The sequence shown here is derived from an EMBL/GenBank/DDBJ whole genome shotgun (WGS) entry which is preliminary data.</text>
</comment>
<organism evidence="1 2">
    <name type="scientific">Dendrolimus kikuchii</name>
    <dbReference type="NCBI Taxonomy" id="765133"/>
    <lineage>
        <taxon>Eukaryota</taxon>
        <taxon>Metazoa</taxon>
        <taxon>Ecdysozoa</taxon>
        <taxon>Arthropoda</taxon>
        <taxon>Hexapoda</taxon>
        <taxon>Insecta</taxon>
        <taxon>Pterygota</taxon>
        <taxon>Neoptera</taxon>
        <taxon>Endopterygota</taxon>
        <taxon>Lepidoptera</taxon>
        <taxon>Glossata</taxon>
        <taxon>Ditrysia</taxon>
        <taxon>Bombycoidea</taxon>
        <taxon>Lasiocampidae</taxon>
        <taxon>Dendrolimus</taxon>
    </lineage>
</organism>
<accession>A0ACC1CIB0</accession>
<keyword evidence="2" id="KW-1185">Reference proteome</keyword>
<reference evidence="1 2" key="1">
    <citation type="journal article" date="2021" name="Front. Genet.">
        <title>Chromosome-Level Genome Assembly Reveals Significant Gene Expansion in the Toll and IMD Signaling Pathways of Dendrolimus kikuchii.</title>
        <authorList>
            <person name="Zhou J."/>
            <person name="Wu P."/>
            <person name="Xiong Z."/>
            <person name="Liu N."/>
            <person name="Zhao N."/>
            <person name="Ji M."/>
            <person name="Qiu Y."/>
            <person name="Yang B."/>
        </authorList>
    </citation>
    <scope>NUCLEOTIDE SEQUENCE [LARGE SCALE GENOMIC DNA]</scope>
    <source>
        <strain evidence="1">Ann1</strain>
    </source>
</reference>
<sequence>MSCNVATSKFLKTTFFKYISVNIQELDLSAIVDVDLKKFSAAVRNLRKLKTLNVSYTNIKFEDIAGLNIHETCPSLKNVSINFNYECILPANLSNSTNFVQRLEDMHLIVTLNHLFYPKLLFMLFKKANLNTLKLTSSRRSMTTPIEEHQIVNQIPVFNQLYVHLLNWRQLDKCIPSLIKMPILHMLDLNKYEFIIILSPSLTTQTVFTSNVFVVFFSKHFDLNVRCISDFNDVFGLDTEIPSNAAIMIWRKDVNNFDDIFFRNLYRDIRQYFPYCPKSRDSVMPNTYNWFVFTPTIPENNKEAEIKIKQQSFDLNYDTLFENKQEIQMSFDFNNLVGIPVTLNITSKYLSKITYLSLCGLAKYTPNFFRTLFQCCTKLNTLNVETAFESSCWLPLCQSLQLSSSLKNFRLVDSKINCQTFLLAFCSCKSIEKIYIKENIEVTQHTDINSSTLLSLLFLNCPNLYSLDFRTRESYARHVPTFIEIVSNSSVTIKRQPTTEQIWHPAIYNYDPDIDVFNLNPITQI</sequence>
<evidence type="ECO:0000313" key="2">
    <source>
        <dbReference type="Proteomes" id="UP000824533"/>
    </source>
</evidence>
<protein>
    <submittedName>
        <fullName evidence="1">Uncharacterized protein</fullName>
    </submittedName>
</protein>